<accession>A0ABQ8C2Y5</accession>
<evidence type="ECO:0000313" key="2">
    <source>
        <dbReference type="Proteomes" id="UP000824890"/>
    </source>
</evidence>
<comment type="caution">
    <text evidence="1">The sequence shown here is derived from an EMBL/GenBank/DDBJ whole genome shotgun (WGS) entry which is preliminary data.</text>
</comment>
<dbReference type="SUPFAM" id="SSF57863">
    <property type="entry name" value="ArfGap/RecO-like zinc finger"/>
    <property type="match status" value="1"/>
</dbReference>
<proteinExistence type="predicted"/>
<dbReference type="InterPro" id="IPR037278">
    <property type="entry name" value="ARFGAP/RecO"/>
</dbReference>
<sequence length="269" mass="30534">MCKRRIKDLFKQPDNRVCALIVALLILNGLCGFFLRSPNIGLLCAVPSLYYSDNIISSLLCTHTYSLVLSVTQDEWSDEEVDSMIEYASASSIYEAFVPEGSYKPGPDVSHDQRMRFIRSKYEHQEFLRPSLRITSGKACSTKKPSFLNSSISTKFMDSFRAHSSSKKIVTVKKGTNLAIRDMMSSDPYVVLNLGRDANDTTTCGGSWRGQPSSSAYCFSRILTFLSTNKTRYVRHRFVRTKLCIRFDSQSNTKKIHSDECFIVVYKKL</sequence>
<dbReference type="InterPro" id="IPR038508">
    <property type="entry name" value="ArfGAP_dom_sf"/>
</dbReference>
<dbReference type="Proteomes" id="UP000824890">
    <property type="component" value="Unassembled WGS sequence"/>
</dbReference>
<dbReference type="PANTHER" id="PTHR46220:SF18">
    <property type="entry name" value="C2 DOMAIN-CONTAINING PROTEIN"/>
    <property type="match status" value="1"/>
</dbReference>
<dbReference type="EMBL" id="JAGKQM010000009">
    <property type="protein sequence ID" value="KAH0911431.1"/>
    <property type="molecule type" value="Genomic_DNA"/>
</dbReference>
<dbReference type="PANTHER" id="PTHR46220">
    <property type="entry name" value="ADP-RIBOSYLATION FACTOR GTPASE-ACTIVATING PROTEIN AGD12"/>
    <property type="match status" value="1"/>
</dbReference>
<reference evidence="1 2" key="1">
    <citation type="submission" date="2021-05" db="EMBL/GenBank/DDBJ databases">
        <title>Genome Assembly of Synthetic Allotetraploid Brassica napus Reveals Homoeologous Exchanges between Subgenomes.</title>
        <authorList>
            <person name="Davis J.T."/>
        </authorList>
    </citation>
    <scope>NUCLEOTIDE SEQUENCE [LARGE SCALE GENOMIC DNA]</scope>
    <source>
        <strain evidence="2">cv. Da-Ae</strain>
        <tissue evidence="1">Seedling</tissue>
    </source>
</reference>
<evidence type="ECO:0000313" key="1">
    <source>
        <dbReference type="EMBL" id="KAH0911431.1"/>
    </source>
</evidence>
<gene>
    <name evidence="1" type="ORF">HID58_034752</name>
</gene>
<protein>
    <submittedName>
        <fullName evidence="1">Uncharacterized protein</fullName>
    </submittedName>
</protein>
<organism evidence="1 2">
    <name type="scientific">Brassica napus</name>
    <name type="common">Rape</name>
    <dbReference type="NCBI Taxonomy" id="3708"/>
    <lineage>
        <taxon>Eukaryota</taxon>
        <taxon>Viridiplantae</taxon>
        <taxon>Streptophyta</taxon>
        <taxon>Embryophyta</taxon>
        <taxon>Tracheophyta</taxon>
        <taxon>Spermatophyta</taxon>
        <taxon>Magnoliopsida</taxon>
        <taxon>eudicotyledons</taxon>
        <taxon>Gunneridae</taxon>
        <taxon>Pentapetalae</taxon>
        <taxon>rosids</taxon>
        <taxon>malvids</taxon>
        <taxon>Brassicales</taxon>
        <taxon>Brassicaceae</taxon>
        <taxon>Brassiceae</taxon>
        <taxon>Brassica</taxon>
    </lineage>
</organism>
<name>A0ABQ8C2Y5_BRANA</name>
<dbReference type="InterPro" id="IPR044518">
    <property type="entry name" value="ARF_GAP_AGD11/12/13"/>
</dbReference>
<dbReference type="Gene3D" id="1.10.220.150">
    <property type="entry name" value="Arf GTPase activating protein"/>
    <property type="match status" value="1"/>
</dbReference>
<keyword evidence="2" id="KW-1185">Reference proteome</keyword>